<feature type="compositionally biased region" description="Basic residues" evidence="2">
    <location>
        <begin position="263"/>
        <end position="272"/>
    </location>
</feature>
<feature type="domain" description="SAP" evidence="4">
    <location>
        <begin position="80"/>
        <end position="114"/>
    </location>
</feature>
<feature type="region of interest" description="Disordered" evidence="2">
    <location>
        <begin position="33"/>
        <end position="82"/>
    </location>
</feature>
<dbReference type="InterPro" id="IPR034257">
    <property type="entry name" value="Acinus_RRM"/>
</dbReference>
<evidence type="ECO:0000259" key="4">
    <source>
        <dbReference type="PROSITE" id="PS50800"/>
    </source>
</evidence>
<dbReference type="STRING" id="37360.A0A0G4II98"/>
<dbReference type="SMART" id="SM00360">
    <property type="entry name" value="RRM"/>
    <property type="match status" value="1"/>
</dbReference>
<keyword evidence="1" id="KW-0694">RNA-binding</keyword>
<dbReference type="Gene3D" id="1.10.720.30">
    <property type="entry name" value="SAP domain"/>
    <property type="match status" value="1"/>
</dbReference>
<feature type="domain" description="RRM" evidence="3">
    <location>
        <begin position="327"/>
        <end position="402"/>
    </location>
</feature>
<dbReference type="AlphaFoldDB" id="A0A0G4II98"/>
<dbReference type="InterPro" id="IPR036361">
    <property type="entry name" value="SAP_dom_sf"/>
</dbReference>
<sequence length="459" mass="48949">MSPHWMVVAAQEAAAGPHAVTDGIALEWLTTMSGRRTRAATEKSDTDEPATPRRGRTRAADVSTPGGSETDVGTPIPGDLGKLKVKELQAKLIEMGLDSKGRKAELVARLQAALDAAAQADGNEADQELEAKPDEPEQGSEAKPEEEVPQLEVKAMSSLDERSHSPSRSPTRQPEADGQVSPRKSPSPKRSLEAPSRKSPSRSRSPARKREPSPSPAGALLASSPKRSPSPAEAPVSQPAPEPEPASEAMPVEKPEGPSLARSRSRSPRSRSRSPVVKITDTHRRSRSPSAERAKKHRRRDGDEESSASEEEARPRSPPGSPPAATFTIRIDNLVRPLRVDDVRALLEKFGTIVALSMDKKRTHALAKFESRSEAAAALRALQGTVFQPESNKTLAVTFTDAEPSADESTAMVIDNGGSAAPAASNAAIPPPATDTGALDTLFKKTKAMPPIFWLARSK</sequence>
<dbReference type="CDD" id="cd12432">
    <property type="entry name" value="RRM_ACINU"/>
    <property type="match status" value="1"/>
</dbReference>
<accession>A0A0G4II98</accession>
<dbReference type="InterPro" id="IPR003034">
    <property type="entry name" value="SAP_dom"/>
</dbReference>
<feature type="compositionally biased region" description="Low complexity" evidence="2">
    <location>
        <begin position="216"/>
        <end position="237"/>
    </location>
</feature>
<dbReference type="InterPro" id="IPR000504">
    <property type="entry name" value="RRM_dom"/>
</dbReference>
<dbReference type="InterPro" id="IPR035979">
    <property type="entry name" value="RBD_domain_sf"/>
</dbReference>
<organism evidence="5 7">
    <name type="scientific">Plasmodiophora brassicae</name>
    <name type="common">Clubroot disease agent</name>
    <dbReference type="NCBI Taxonomy" id="37360"/>
    <lineage>
        <taxon>Eukaryota</taxon>
        <taxon>Sar</taxon>
        <taxon>Rhizaria</taxon>
        <taxon>Endomyxa</taxon>
        <taxon>Phytomyxea</taxon>
        <taxon>Plasmodiophorida</taxon>
        <taxon>Plasmodiophoridae</taxon>
        <taxon>Plasmodiophora</taxon>
    </lineage>
</organism>
<evidence type="ECO:0000259" key="3">
    <source>
        <dbReference type="PROSITE" id="PS50102"/>
    </source>
</evidence>
<dbReference type="OMA" id="VDHTAME"/>
<dbReference type="SUPFAM" id="SSF54928">
    <property type="entry name" value="RNA-binding domain, RBD"/>
    <property type="match status" value="1"/>
</dbReference>
<dbReference type="PROSITE" id="PS50102">
    <property type="entry name" value="RRM"/>
    <property type="match status" value="1"/>
</dbReference>
<dbReference type="InterPro" id="IPR012677">
    <property type="entry name" value="Nucleotide-bd_a/b_plait_sf"/>
</dbReference>
<dbReference type="Gene3D" id="3.30.70.330">
    <property type="match status" value="1"/>
</dbReference>
<dbReference type="SUPFAM" id="SSF68906">
    <property type="entry name" value="SAP domain"/>
    <property type="match status" value="1"/>
</dbReference>
<feature type="compositionally biased region" description="Basic and acidic residues" evidence="2">
    <location>
        <begin position="129"/>
        <end position="146"/>
    </location>
</feature>
<keyword evidence="7" id="KW-1185">Reference proteome</keyword>
<evidence type="ECO:0000313" key="8">
    <source>
        <dbReference type="Proteomes" id="UP000290189"/>
    </source>
</evidence>
<reference evidence="5 7" key="1">
    <citation type="submission" date="2015-02" db="EMBL/GenBank/DDBJ databases">
        <authorList>
            <person name="Chooi Y.-H."/>
        </authorList>
    </citation>
    <scope>NUCLEOTIDE SEQUENCE [LARGE SCALE GENOMIC DNA]</scope>
    <source>
        <strain evidence="5">E3</strain>
    </source>
</reference>
<geneLocation type="mitochondrion" evidence="6"/>
<evidence type="ECO:0000256" key="2">
    <source>
        <dbReference type="SAM" id="MobiDB-lite"/>
    </source>
</evidence>
<dbReference type="Pfam" id="PF02037">
    <property type="entry name" value="SAP"/>
    <property type="match status" value="1"/>
</dbReference>
<dbReference type="Proteomes" id="UP000039324">
    <property type="component" value="Unassembled WGS sequence"/>
</dbReference>
<evidence type="ECO:0008006" key="9">
    <source>
        <dbReference type="Google" id="ProtNLM"/>
    </source>
</evidence>
<keyword evidence="6" id="KW-0496">Mitochondrion</keyword>
<dbReference type="PANTHER" id="PTHR47031:SF3">
    <property type="entry name" value="SAP DOMAIN-CONTAINING PROTEIN"/>
    <property type="match status" value="1"/>
</dbReference>
<dbReference type="Proteomes" id="UP000290189">
    <property type="component" value="Unassembled WGS sequence"/>
</dbReference>
<dbReference type="EMBL" id="CDSF01000002">
    <property type="protein sequence ID" value="CEO94961.1"/>
    <property type="molecule type" value="Genomic_DNA"/>
</dbReference>
<feature type="region of interest" description="Disordered" evidence="2">
    <location>
        <begin position="118"/>
        <end position="326"/>
    </location>
</feature>
<protein>
    <recommendedName>
        <fullName evidence="9">SAP domain-containing protein</fullName>
    </recommendedName>
</protein>
<evidence type="ECO:0000313" key="5">
    <source>
        <dbReference type="EMBL" id="CEO94961.1"/>
    </source>
</evidence>
<evidence type="ECO:0000313" key="7">
    <source>
        <dbReference type="Proteomes" id="UP000039324"/>
    </source>
</evidence>
<dbReference type="PROSITE" id="PS50800">
    <property type="entry name" value="SAP"/>
    <property type="match status" value="1"/>
</dbReference>
<evidence type="ECO:0000313" key="6">
    <source>
        <dbReference type="EMBL" id="SPQ94292.1"/>
    </source>
</evidence>
<dbReference type="Pfam" id="PF00076">
    <property type="entry name" value="RRM_1"/>
    <property type="match status" value="1"/>
</dbReference>
<dbReference type="PANTHER" id="PTHR47031">
    <property type="entry name" value="SAP DNA-BINDING DOMAIN-CONTAINING PROTEIN"/>
    <property type="match status" value="1"/>
</dbReference>
<proteinExistence type="predicted"/>
<reference evidence="6 8" key="2">
    <citation type="submission" date="2018-03" db="EMBL/GenBank/DDBJ databases">
        <authorList>
            <person name="Fogelqvist J."/>
        </authorList>
    </citation>
    <scope>NUCLEOTIDE SEQUENCE [LARGE SCALE GENOMIC DNA]</scope>
</reference>
<dbReference type="GO" id="GO:0003723">
    <property type="term" value="F:RNA binding"/>
    <property type="evidence" value="ECO:0007669"/>
    <property type="project" value="UniProtKB-UniRule"/>
</dbReference>
<dbReference type="SMART" id="SM00513">
    <property type="entry name" value="SAP"/>
    <property type="match status" value="1"/>
</dbReference>
<dbReference type="EMBL" id="OVEO01000002">
    <property type="protein sequence ID" value="SPQ94292.1"/>
    <property type="molecule type" value="Genomic_DNA"/>
</dbReference>
<evidence type="ECO:0000256" key="1">
    <source>
        <dbReference type="PROSITE-ProRule" id="PRU00176"/>
    </source>
</evidence>
<name>A0A0G4II98_PLABS</name>
<gene>
    <name evidence="5" type="ORF">PBRA_003774</name>
    <name evidence="6" type="ORF">PLBR_LOCUS1507</name>
</gene>